<evidence type="ECO:0000256" key="7">
    <source>
        <dbReference type="ARBA" id="ARBA00022490"/>
    </source>
</evidence>
<dbReference type="InterPro" id="IPR050883">
    <property type="entry name" value="PNGase"/>
</dbReference>
<dbReference type="Gene3D" id="1.20.58.2190">
    <property type="match status" value="1"/>
</dbReference>
<comment type="similarity">
    <text evidence="4 13">Belongs to the transglutaminase-like superfamily. PNGase family.</text>
</comment>
<comment type="subcellular location">
    <subcellularLocation>
        <location evidence="3">Cytoplasm</location>
    </subcellularLocation>
</comment>
<dbReference type="Gene3D" id="3.10.620.30">
    <property type="match status" value="1"/>
</dbReference>
<name>A0A3L8DNQ7_OOCBI</name>
<dbReference type="EMBL" id="QOIP01000006">
    <property type="protein sequence ID" value="RLU22080.1"/>
    <property type="molecule type" value="Genomic_DNA"/>
</dbReference>
<reference evidence="15" key="2">
    <citation type="submission" date="2018-07" db="EMBL/GenBank/DDBJ databases">
        <authorList>
            <person name="Mckenzie S.K."/>
            <person name="Kronauer D.J.C."/>
        </authorList>
    </citation>
    <scope>NUCLEOTIDE SEQUENCE</scope>
    <source>
        <strain evidence="15">Clonal line C1</strain>
    </source>
</reference>
<comment type="catalytic activity">
    <reaction evidence="1">
        <text>Hydrolysis of an N(4)-(acetyl-beta-D-glucosaminyl)asparagine residue in which the glucosamine residue may be further glycosylated, to yield a (substituted) N-acetyl-beta-D-glucosaminylamine and a peptide containing an aspartate residue.</text>
        <dbReference type="EC" id="3.5.1.52"/>
    </reaction>
</comment>
<dbReference type="SUPFAM" id="SSF54001">
    <property type="entry name" value="Cysteine proteinases"/>
    <property type="match status" value="1"/>
</dbReference>
<evidence type="ECO:0000256" key="4">
    <source>
        <dbReference type="ARBA" id="ARBA00009390"/>
    </source>
</evidence>
<evidence type="ECO:0000256" key="13">
    <source>
        <dbReference type="PROSITE-ProRule" id="PRU00731"/>
    </source>
</evidence>
<protein>
    <recommendedName>
        <fullName evidence="6">Peptide-N(4)-(N-acetyl-beta-glucosaminyl)asparagine amidase</fullName>
        <ecNumber evidence="5">3.5.1.52</ecNumber>
    </recommendedName>
    <alternativeName>
        <fullName evidence="12">Peptide:N-glycanase</fullName>
    </alternativeName>
</protein>
<evidence type="ECO:0000256" key="8">
    <source>
        <dbReference type="ARBA" id="ARBA00022723"/>
    </source>
</evidence>
<dbReference type="Gene3D" id="2.20.25.10">
    <property type="match status" value="1"/>
</dbReference>
<dbReference type="SUPFAM" id="SSF143503">
    <property type="entry name" value="PUG domain-like"/>
    <property type="match status" value="1"/>
</dbReference>
<keyword evidence="9" id="KW-0378">Hydrolase</keyword>
<dbReference type="EC" id="3.5.1.52" evidence="5"/>
<evidence type="ECO:0000256" key="3">
    <source>
        <dbReference type="ARBA" id="ARBA00004496"/>
    </source>
</evidence>
<dbReference type="GO" id="GO:0046872">
    <property type="term" value="F:metal ion binding"/>
    <property type="evidence" value="ECO:0007669"/>
    <property type="project" value="UniProtKB-KW"/>
</dbReference>
<dbReference type="SUPFAM" id="SSF49785">
    <property type="entry name" value="Galactose-binding domain-like"/>
    <property type="match status" value="1"/>
</dbReference>
<dbReference type="AlphaFoldDB" id="A0A3L8DNQ7"/>
<dbReference type="InterPro" id="IPR008979">
    <property type="entry name" value="Galactose-bd-like_sf"/>
</dbReference>
<organism evidence="15">
    <name type="scientific">Ooceraea biroi</name>
    <name type="common">Clonal raider ant</name>
    <name type="synonym">Cerapachys biroi</name>
    <dbReference type="NCBI Taxonomy" id="2015173"/>
    <lineage>
        <taxon>Eukaryota</taxon>
        <taxon>Metazoa</taxon>
        <taxon>Ecdysozoa</taxon>
        <taxon>Arthropoda</taxon>
        <taxon>Hexapoda</taxon>
        <taxon>Insecta</taxon>
        <taxon>Pterygota</taxon>
        <taxon>Neoptera</taxon>
        <taxon>Endopterygota</taxon>
        <taxon>Hymenoptera</taxon>
        <taxon>Apocrita</taxon>
        <taxon>Aculeata</taxon>
        <taxon>Formicoidea</taxon>
        <taxon>Formicidae</taxon>
        <taxon>Dorylinae</taxon>
        <taxon>Ooceraea</taxon>
    </lineage>
</organism>
<sequence>MESLERCVRSLDENEADVRNEARRALLSICRSVLGSPSDDKSRELRLDNEVVTEKLLPAIGAMECLFDVGYVEDGERIFLPHDASLSRLEGLSRLLSTAVSRSTPAIRDTVRSSSGAQKAFFDRITGHFHSVMHYEDPNLQQKARRVVPVAQLEIAVMTKMRELQRSLKLNGAEEAAQFETELVAKDLLLIELLRWFKHEFFKWVNSPACSVCSMECVYESVTPSADPRCSRIELHRCEKCNIVVEFPRYSHPEPLLTLRRGRCGEWANVFTLLCRSLGYDARFVCDETDHVWTEVWSIANERWIHLDPCENATDKPLMYEKGWKKKLTYIIAYSRDEVQDVTWRYTRDQEAVMKRRRTCAEQSLMRFVRSLSEQRQNSSGYSSARREYVVKRSLLELAGMLYIPNSRDQDSDESYEGRTSGSIAWRLARGEISQVNTEKNCTWELSKYGQSFELRYNIVSDVYHVVHNGTTLEQKSGWLEGMNATEGGIFRKVENDWRMVYLARSPRAEHGRVKWTFEIANSRSSLEAFGLEAKSKAFHGASVSWQVEAVFDDDRAIVIPVPSCNSFRTEEVRGAVKLNVIVKLSGGEGELAWQHAQLFRQSLEKIDEPSMIISIKLRNRA</sequence>
<dbReference type="OrthoDB" id="409136at2759"/>
<comment type="cofactor">
    <cofactor evidence="2">
        <name>Zn(2+)</name>
        <dbReference type="ChEBI" id="CHEBI:29105"/>
    </cofactor>
</comment>
<dbReference type="SMART" id="SM00460">
    <property type="entry name" value="TGc"/>
    <property type="match status" value="1"/>
</dbReference>
<evidence type="ECO:0000256" key="5">
    <source>
        <dbReference type="ARBA" id="ARBA00012158"/>
    </source>
</evidence>
<dbReference type="InterPro" id="IPR006588">
    <property type="entry name" value="Peptide_N_glycanase_PAW_dom"/>
</dbReference>
<dbReference type="Pfam" id="PF09409">
    <property type="entry name" value="PUB"/>
    <property type="match status" value="1"/>
</dbReference>
<accession>A0A3L8DNQ7</accession>
<dbReference type="Proteomes" id="UP000279307">
    <property type="component" value="Chromosome 6"/>
</dbReference>
<dbReference type="InterPro" id="IPR018997">
    <property type="entry name" value="PUB_domain"/>
</dbReference>
<dbReference type="InterPro" id="IPR036339">
    <property type="entry name" value="PUB-like_dom_sf"/>
</dbReference>
<evidence type="ECO:0000259" key="14">
    <source>
        <dbReference type="PROSITE" id="PS51398"/>
    </source>
</evidence>
<dbReference type="InterPro" id="IPR002931">
    <property type="entry name" value="Transglutaminase-like"/>
</dbReference>
<gene>
    <name evidence="15" type="ORF">DMN91_006460</name>
</gene>
<evidence type="ECO:0000256" key="9">
    <source>
        <dbReference type="ARBA" id="ARBA00022801"/>
    </source>
</evidence>
<dbReference type="GO" id="GO:0005634">
    <property type="term" value="C:nucleus"/>
    <property type="evidence" value="ECO:0007669"/>
    <property type="project" value="TreeGrafter"/>
</dbReference>
<keyword evidence="10" id="KW-0862">Zinc</keyword>
<evidence type="ECO:0000256" key="12">
    <source>
        <dbReference type="ARBA" id="ARBA00032901"/>
    </source>
</evidence>
<proteinExistence type="inferred from homology"/>
<feature type="domain" description="PAW" evidence="14">
    <location>
        <begin position="415"/>
        <end position="621"/>
    </location>
</feature>
<evidence type="ECO:0000313" key="15">
    <source>
        <dbReference type="EMBL" id="RLU22080.1"/>
    </source>
</evidence>
<dbReference type="GO" id="GO:0000224">
    <property type="term" value="F:peptide-N4-(N-acetyl-beta-glucosaminyl)asparagine amidase activity"/>
    <property type="evidence" value="ECO:0007669"/>
    <property type="project" value="UniProtKB-EC"/>
</dbReference>
<evidence type="ECO:0000256" key="1">
    <source>
        <dbReference type="ARBA" id="ARBA00001650"/>
    </source>
</evidence>
<evidence type="ECO:0000256" key="6">
    <source>
        <dbReference type="ARBA" id="ARBA00018546"/>
    </source>
</evidence>
<comment type="caution">
    <text evidence="15">The sequence shown here is derived from an EMBL/GenBank/DDBJ whole genome shotgun (WGS) entry which is preliminary data.</text>
</comment>
<dbReference type="InterPro" id="IPR038680">
    <property type="entry name" value="PAW_sf"/>
</dbReference>
<evidence type="ECO:0000256" key="2">
    <source>
        <dbReference type="ARBA" id="ARBA00001947"/>
    </source>
</evidence>
<reference evidence="15" key="1">
    <citation type="journal article" date="2018" name="Genome Res.">
        <title>The genomic architecture and molecular evolution of ant odorant receptors.</title>
        <authorList>
            <person name="McKenzie S.K."/>
            <person name="Kronauer D.J.C."/>
        </authorList>
    </citation>
    <scope>NUCLEOTIDE SEQUENCE [LARGE SCALE GENOMIC DNA]</scope>
    <source>
        <strain evidence="15">Clonal line C1</strain>
    </source>
</reference>
<dbReference type="Pfam" id="PF01841">
    <property type="entry name" value="Transglut_core"/>
    <property type="match status" value="1"/>
</dbReference>
<dbReference type="InterPro" id="IPR038765">
    <property type="entry name" value="Papain-like_cys_pep_sf"/>
</dbReference>
<dbReference type="GO" id="GO:0006516">
    <property type="term" value="P:glycoprotein catabolic process"/>
    <property type="evidence" value="ECO:0007669"/>
    <property type="project" value="InterPro"/>
</dbReference>
<dbReference type="Gene3D" id="2.60.120.1020">
    <property type="entry name" value="Peptide N glycanase, PAW domain"/>
    <property type="match status" value="1"/>
</dbReference>
<dbReference type="PANTHER" id="PTHR12143">
    <property type="entry name" value="PEPTIDE N-GLYCANASE PNGASE -RELATED"/>
    <property type="match status" value="1"/>
</dbReference>
<dbReference type="Pfam" id="PF04721">
    <property type="entry name" value="PAW"/>
    <property type="match status" value="1"/>
</dbReference>
<evidence type="ECO:0000256" key="11">
    <source>
        <dbReference type="ARBA" id="ARBA00024870"/>
    </source>
</evidence>
<keyword evidence="8" id="KW-0479">Metal-binding</keyword>
<dbReference type="PANTHER" id="PTHR12143:SF19">
    <property type="entry name" value="PEPTIDE-N(4)-(N-ACETYL-BETA-GLUCOSAMINYL)ASPARAGINE AMIDASE"/>
    <property type="match status" value="1"/>
</dbReference>
<evidence type="ECO:0000256" key="10">
    <source>
        <dbReference type="ARBA" id="ARBA00022833"/>
    </source>
</evidence>
<keyword evidence="7" id="KW-0963">Cytoplasm</keyword>
<dbReference type="PROSITE" id="PS51398">
    <property type="entry name" value="PAW"/>
    <property type="match status" value="1"/>
</dbReference>
<comment type="function">
    <text evidence="11">Specifically deglycosylates the denatured form of N-linked glycoproteins in the cytoplasm and assists their proteasome-mediated degradation. Cleaves the beta-aspartyl-glucosamine (GlcNAc) of the glycan and the amide side chain of Asn, converting Asn to Asp. Prefers proteins containing high-mannose over those bearing complex type oligosaccharides. Can recognize misfolded proteins in the endoplasmic reticulum that are exported to the cytosol to be destroyed and deglycosylate them, while it has no activity toward native proteins. Deglycosylation is a prerequisite for subsequent proteasome-mediated degradation of some, but not all, misfolded glycoproteins.</text>
</comment>
<dbReference type="GO" id="GO:0005829">
    <property type="term" value="C:cytosol"/>
    <property type="evidence" value="ECO:0007669"/>
    <property type="project" value="TreeGrafter"/>
</dbReference>